<dbReference type="Proteomes" id="UP000032279">
    <property type="component" value="Unassembled WGS sequence"/>
</dbReference>
<gene>
    <name evidence="1" type="ORF">WDC_1764</name>
</gene>
<dbReference type="EMBL" id="AWTT01000061">
    <property type="protein sequence ID" value="KIS02661.1"/>
    <property type="molecule type" value="Genomic_DNA"/>
</dbReference>
<dbReference type="RefSeq" id="WP_010622475.1">
    <property type="nucleotide sequence ID" value="NZ_AWTT01000061.1"/>
</dbReference>
<protein>
    <submittedName>
        <fullName evidence="1">Uncharacterized protein</fullName>
    </submittedName>
</protein>
<evidence type="ECO:0000313" key="1">
    <source>
        <dbReference type="EMBL" id="KIS02661.1"/>
    </source>
</evidence>
<dbReference type="AlphaFoldDB" id="A0A0D1A7G9"/>
<proteinExistence type="predicted"/>
<reference evidence="1 2" key="1">
    <citation type="submission" date="2013-08" db="EMBL/GenBank/DDBJ databases">
        <title>Lactobacillus wasatchii sp. WDC04, a late gas producing bacteria isolated from aged chedder cheese.</title>
        <authorList>
            <person name="Oberg C.J."/>
            <person name="Culumber M."/>
            <person name="McMahon D.J."/>
            <person name="Broadbent J.R."/>
            <person name="Oberg T.S."/>
            <person name="Ortaki F."/>
        </authorList>
    </citation>
    <scope>NUCLEOTIDE SEQUENCE [LARGE SCALE GENOMIC DNA]</scope>
    <source>
        <strain evidence="1 2">WDC04</strain>
    </source>
</reference>
<accession>A0A0D1A7G9</accession>
<dbReference type="OrthoDB" id="2291941at2"/>
<evidence type="ECO:0000313" key="2">
    <source>
        <dbReference type="Proteomes" id="UP000032279"/>
    </source>
</evidence>
<comment type="caution">
    <text evidence="1">The sequence shown here is derived from an EMBL/GenBank/DDBJ whole genome shotgun (WGS) entry which is preliminary data.</text>
</comment>
<keyword evidence="2" id="KW-1185">Reference proteome</keyword>
<name>A0A0D1A7G9_9LACO</name>
<dbReference type="PATRIC" id="fig|1335616.4.peg.1773"/>
<sequence length="119" mass="13426">MTEPKPGLGLTSTLLGRATKTKAPVKVEPEQSKKHVRTLPDNQILIQPSRKLLRSDLPKTITIKKDTHMAIKQIASVEDKKIYDVVDEIVETYIKNMSDSSKKVILNAVREVQKNMTDM</sequence>
<organism evidence="1 2">
    <name type="scientific">Paucilactobacillus wasatchensis</name>
    <dbReference type="NCBI Taxonomy" id="1335616"/>
    <lineage>
        <taxon>Bacteria</taxon>
        <taxon>Bacillati</taxon>
        <taxon>Bacillota</taxon>
        <taxon>Bacilli</taxon>
        <taxon>Lactobacillales</taxon>
        <taxon>Lactobacillaceae</taxon>
        <taxon>Paucilactobacillus</taxon>
    </lineage>
</organism>